<dbReference type="InterPro" id="IPR032675">
    <property type="entry name" value="LRR_dom_sf"/>
</dbReference>
<keyword evidence="2" id="KW-1185">Reference proteome</keyword>
<gene>
    <name evidence="1" type="ORF">HZT40_02475</name>
</gene>
<dbReference type="Gene3D" id="3.80.10.10">
    <property type="entry name" value="Ribonuclease Inhibitor"/>
    <property type="match status" value="1"/>
</dbReference>
<dbReference type="SUPFAM" id="SSF52075">
    <property type="entry name" value="Outer arm dynein light chain 1"/>
    <property type="match status" value="1"/>
</dbReference>
<dbReference type="AlphaFoldDB" id="A0A7L6ANJ3"/>
<evidence type="ECO:0008006" key="3">
    <source>
        <dbReference type="Google" id="ProtNLM"/>
    </source>
</evidence>
<evidence type="ECO:0000313" key="2">
    <source>
        <dbReference type="Proteomes" id="UP000510621"/>
    </source>
</evidence>
<sequence length="65" mass="7083">MQTLDLGFNAISDATALSNMGSLRELHLDANQVTTLGTALNNKPALTKLYRTTTNWRHCPPCLPA</sequence>
<accession>A0A7L6ANJ3</accession>
<organism evidence="1 2">
    <name type="scientific">Candidatus Thiothrix singaporensis</name>
    <dbReference type="NCBI Taxonomy" id="2799669"/>
    <lineage>
        <taxon>Bacteria</taxon>
        <taxon>Pseudomonadati</taxon>
        <taxon>Pseudomonadota</taxon>
        <taxon>Gammaproteobacteria</taxon>
        <taxon>Thiotrichales</taxon>
        <taxon>Thiotrichaceae</taxon>
        <taxon>Thiothrix</taxon>
    </lineage>
</organism>
<proteinExistence type="predicted"/>
<dbReference type="Proteomes" id="UP000510621">
    <property type="component" value="Chromosome"/>
</dbReference>
<dbReference type="EMBL" id="CP059265">
    <property type="protein sequence ID" value="QLQ30666.1"/>
    <property type="molecule type" value="Genomic_DNA"/>
</dbReference>
<reference evidence="1" key="1">
    <citation type="submission" date="2020-06" db="EMBL/GenBank/DDBJ databases">
        <title>Analysis procedures for assessing recovery of high quality, complete, closed genomes from Nanopore long read metagenome sequencing.</title>
        <authorList>
            <person name="Bessarab I."/>
            <person name="Arumugam K."/>
            <person name="Haryono M."/>
            <person name="Liu X."/>
            <person name="Roy S."/>
            <person name="Zuniga-Montanez R.E."/>
            <person name="Qiu G."/>
            <person name="Drautz-Moses D.I."/>
            <person name="Law Y.Y."/>
            <person name="Wuertz S."/>
            <person name="Lauro F.M."/>
            <person name="Huson D.H."/>
            <person name="Williams R.B."/>
        </authorList>
    </citation>
    <scope>NUCLEOTIDE SEQUENCE [LARGE SCALE GENOMIC DNA]</scope>
    <source>
        <strain evidence="1">SSD2</strain>
    </source>
</reference>
<evidence type="ECO:0000313" key="1">
    <source>
        <dbReference type="EMBL" id="QLQ30666.1"/>
    </source>
</evidence>
<protein>
    <recommendedName>
        <fullName evidence="3">Leucine-rich repeat domain-containing protein</fullName>
    </recommendedName>
</protein>
<name>A0A7L6ANJ3_9GAMM</name>
<dbReference type="KEGG" id="this:HZT40_02475"/>